<dbReference type="InterPro" id="IPR015421">
    <property type="entry name" value="PyrdxlP-dep_Trfase_major"/>
</dbReference>
<evidence type="ECO:0000256" key="1">
    <source>
        <dbReference type="ARBA" id="ARBA00001933"/>
    </source>
</evidence>
<protein>
    <submittedName>
        <fullName evidence="3">Uncharacterized protein</fullName>
    </submittedName>
</protein>
<reference evidence="3" key="1">
    <citation type="journal article" date="2014" name="Int. J. Syst. Evol. Microbiol.">
        <title>Complete genome sequence of Corynebacterium casei LMG S-19264T (=DSM 44701T), isolated from a smear-ripened cheese.</title>
        <authorList>
            <consortium name="US DOE Joint Genome Institute (JGI-PGF)"/>
            <person name="Walter F."/>
            <person name="Albersmeier A."/>
            <person name="Kalinowski J."/>
            <person name="Ruckert C."/>
        </authorList>
    </citation>
    <scope>NUCLEOTIDE SEQUENCE</scope>
    <source>
        <strain evidence="3">JCM 19831</strain>
    </source>
</reference>
<dbReference type="Gene3D" id="3.40.640.10">
    <property type="entry name" value="Type I PLP-dependent aspartate aminotransferase-like (Major domain)"/>
    <property type="match status" value="1"/>
</dbReference>
<dbReference type="AlphaFoldDB" id="A0A917T0R6"/>
<evidence type="ECO:0000256" key="2">
    <source>
        <dbReference type="ARBA" id="ARBA00022898"/>
    </source>
</evidence>
<dbReference type="EMBL" id="BMPI01000001">
    <property type="protein sequence ID" value="GGM04126.1"/>
    <property type="molecule type" value="Genomic_DNA"/>
</dbReference>
<keyword evidence="4" id="KW-1185">Reference proteome</keyword>
<comment type="cofactor">
    <cofactor evidence="1">
        <name>pyridoxal 5'-phosphate</name>
        <dbReference type="ChEBI" id="CHEBI:597326"/>
    </cofactor>
</comment>
<dbReference type="SUPFAM" id="SSF53383">
    <property type="entry name" value="PLP-dependent transferases"/>
    <property type="match status" value="1"/>
</dbReference>
<dbReference type="PANTHER" id="PTHR32328">
    <property type="entry name" value="L-SERYL-TRNA(SEC) SELENIUM TRANSFERASE"/>
    <property type="match status" value="1"/>
</dbReference>
<dbReference type="PANTHER" id="PTHR32328:SF0">
    <property type="entry name" value="L-SERYL-TRNA(SEC) SELENIUM TRANSFERASE"/>
    <property type="match status" value="1"/>
</dbReference>
<dbReference type="GO" id="GO:0004125">
    <property type="term" value="F:L-seryl-tRNA(Sec) selenium transferase activity"/>
    <property type="evidence" value="ECO:0007669"/>
    <property type="project" value="TreeGrafter"/>
</dbReference>
<dbReference type="InterPro" id="IPR015424">
    <property type="entry name" value="PyrdxlP-dep_Trfase"/>
</dbReference>
<sequence>MSVPTAFSYRELGLRPVVNGLGPVTRLGGLPLSDTVIEAMRWAVATNVRMDELQEAVGIELARLLNVPAAYVTSGAFAGLTLAAAVCAVGGDSRGVDELPITGARSRVIVQMAHRDPYDHAITAVGLRLTEIGYPYSTRTHELARELDDTVAAVLHRLGGNGDVLPLRTVAELSHAAGVPVIVDAADYIPPISRLRQLLDDGADLVAISGGKSFRGPQASGVLCGRADLVRDVALHHLDMDLREATWQASDVTGLWPTGGREGIGRGMKVGREQIIGLLVAVCEHVAEPDRWAGHYAAELAACERALTTCDTLRVTRGHNTFMDVTTLAIDFSATAISADEVARQLDRGTPRIQLSEQDAWRNVLIVNPLGLAAGEGAQIGERIVSVVQAASDGT</sequence>
<gene>
    <name evidence="3" type="primary">selA</name>
    <name evidence="3" type="ORF">GCM10007977_001790</name>
</gene>
<dbReference type="RefSeq" id="WP_190247711.1">
    <property type="nucleotide sequence ID" value="NZ_BMPI01000001.1"/>
</dbReference>
<reference evidence="3" key="2">
    <citation type="submission" date="2020-09" db="EMBL/GenBank/DDBJ databases">
        <authorList>
            <person name="Sun Q."/>
            <person name="Ohkuma M."/>
        </authorList>
    </citation>
    <scope>NUCLEOTIDE SEQUENCE</scope>
    <source>
        <strain evidence="3">JCM 19831</strain>
    </source>
</reference>
<comment type="caution">
    <text evidence="3">The sequence shown here is derived from an EMBL/GenBank/DDBJ whole genome shotgun (WGS) entry which is preliminary data.</text>
</comment>
<dbReference type="Proteomes" id="UP000642070">
    <property type="component" value="Unassembled WGS sequence"/>
</dbReference>
<name>A0A917T0R6_9ACTN</name>
<evidence type="ECO:0000313" key="4">
    <source>
        <dbReference type="Proteomes" id="UP000642070"/>
    </source>
</evidence>
<keyword evidence="2" id="KW-0663">Pyridoxal phosphate</keyword>
<organism evidence="3 4">
    <name type="scientific">Dactylosporangium sucinum</name>
    <dbReference type="NCBI Taxonomy" id="1424081"/>
    <lineage>
        <taxon>Bacteria</taxon>
        <taxon>Bacillati</taxon>
        <taxon>Actinomycetota</taxon>
        <taxon>Actinomycetes</taxon>
        <taxon>Micromonosporales</taxon>
        <taxon>Micromonosporaceae</taxon>
        <taxon>Dactylosporangium</taxon>
    </lineage>
</organism>
<evidence type="ECO:0000313" key="3">
    <source>
        <dbReference type="EMBL" id="GGM04126.1"/>
    </source>
</evidence>
<proteinExistence type="predicted"/>
<accession>A0A917T0R6</accession>